<dbReference type="EMBL" id="RJKX01000013">
    <property type="protein sequence ID" value="ROQ00081.1"/>
    <property type="molecule type" value="Genomic_DNA"/>
</dbReference>
<name>A0A3N1M8P9_9PROT</name>
<keyword evidence="4" id="KW-0560">Oxidoreductase</keyword>
<gene>
    <name evidence="7" type="ORF">EDC65_1877</name>
</gene>
<proteinExistence type="inferred from homology"/>
<dbReference type="InterPro" id="IPR003819">
    <property type="entry name" value="TauD/TfdA-like"/>
</dbReference>
<reference evidence="7 8" key="1">
    <citation type="submission" date="2018-11" db="EMBL/GenBank/DDBJ databases">
        <title>Genomic Encyclopedia of Type Strains, Phase IV (KMG-IV): sequencing the most valuable type-strain genomes for metagenomic binning, comparative biology and taxonomic classification.</title>
        <authorList>
            <person name="Goeker M."/>
        </authorList>
    </citation>
    <scope>NUCLEOTIDE SEQUENCE [LARGE SCALE GENOMIC DNA]</scope>
    <source>
        <strain evidence="7 8">DSM 5900</strain>
    </source>
</reference>
<evidence type="ECO:0000313" key="8">
    <source>
        <dbReference type="Proteomes" id="UP000278222"/>
    </source>
</evidence>
<dbReference type="PANTHER" id="PTHR43779:SF3">
    <property type="entry name" value="(3R)-3-[(CARBOXYMETHYL)AMINO]FATTY ACID OXYGENASE_DECARBOXYLASE"/>
    <property type="match status" value="1"/>
</dbReference>
<comment type="similarity">
    <text evidence="1">Belongs to the TfdA dioxygenase family.</text>
</comment>
<dbReference type="GO" id="GO:0046872">
    <property type="term" value="F:metal ion binding"/>
    <property type="evidence" value="ECO:0007669"/>
    <property type="project" value="UniProtKB-KW"/>
</dbReference>
<dbReference type="InterPro" id="IPR051178">
    <property type="entry name" value="TfdA_dioxygenase"/>
</dbReference>
<evidence type="ECO:0000313" key="7">
    <source>
        <dbReference type="EMBL" id="ROQ00081.1"/>
    </source>
</evidence>
<keyword evidence="8" id="KW-1185">Reference proteome</keyword>
<dbReference type="SUPFAM" id="SSF51197">
    <property type="entry name" value="Clavaminate synthase-like"/>
    <property type="match status" value="1"/>
</dbReference>
<dbReference type="AlphaFoldDB" id="A0A3N1M8P9"/>
<evidence type="ECO:0000259" key="6">
    <source>
        <dbReference type="Pfam" id="PF02668"/>
    </source>
</evidence>
<accession>A0A3N1M8P9</accession>
<evidence type="ECO:0000256" key="5">
    <source>
        <dbReference type="ARBA" id="ARBA00023004"/>
    </source>
</evidence>
<dbReference type="GO" id="GO:0016706">
    <property type="term" value="F:2-oxoglutarate-dependent dioxygenase activity"/>
    <property type="evidence" value="ECO:0007669"/>
    <property type="project" value="UniProtKB-ARBA"/>
</dbReference>
<keyword evidence="5" id="KW-0408">Iron</keyword>
<organism evidence="7 8">
    <name type="scientific">Stella humosa</name>
    <dbReference type="NCBI Taxonomy" id="94"/>
    <lineage>
        <taxon>Bacteria</taxon>
        <taxon>Pseudomonadati</taxon>
        <taxon>Pseudomonadota</taxon>
        <taxon>Alphaproteobacteria</taxon>
        <taxon>Rhodospirillales</taxon>
        <taxon>Stellaceae</taxon>
        <taxon>Stella</taxon>
    </lineage>
</organism>
<keyword evidence="2" id="KW-0479">Metal-binding</keyword>
<evidence type="ECO:0000256" key="3">
    <source>
        <dbReference type="ARBA" id="ARBA00022964"/>
    </source>
</evidence>
<sequence>MPEIEPLSDALGCRLTGIDLRGGIDDATFAVVEQALHDHLVVILPGQQGLDPARYLAFARRFGRPEPHVIDQFHHPADPNILILSNVVVDGQPTGLMDGGTYYHTDYSYLPVPARCTMLHAIRIADQGAGTGFANLRQAWEDLPADMQARIDGLVCRHHYGNRDDLDERSRTAASPLSSEQKAKMDWVRHPLVRRHPHTGRPTLYAVSGSSFGIDGMGDAEGVALLDELKAHATQPKYLHRPNYAEGDVVIWDNCCLLHSAPLADPAQPRTLWRITVKDAGPTC</sequence>
<dbReference type="Proteomes" id="UP000278222">
    <property type="component" value="Unassembled WGS sequence"/>
</dbReference>
<dbReference type="InterPro" id="IPR042098">
    <property type="entry name" value="TauD-like_sf"/>
</dbReference>
<keyword evidence="3 7" id="KW-0223">Dioxygenase</keyword>
<dbReference type="Gene3D" id="3.60.130.10">
    <property type="entry name" value="Clavaminate synthase-like"/>
    <property type="match status" value="1"/>
</dbReference>
<dbReference type="Pfam" id="PF02668">
    <property type="entry name" value="TauD"/>
    <property type="match status" value="1"/>
</dbReference>
<evidence type="ECO:0000256" key="1">
    <source>
        <dbReference type="ARBA" id="ARBA00005896"/>
    </source>
</evidence>
<evidence type="ECO:0000256" key="2">
    <source>
        <dbReference type="ARBA" id="ARBA00022723"/>
    </source>
</evidence>
<protein>
    <submittedName>
        <fullName evidence="7">Taurine dioxygenase</fullName>
    </submittedName>
</protein>
<evidence type="ECO:0000256" key="4">
    <source>
        <dbReference type="ARBA" id="ARBA00023002"/>
    </source>
</evidence>
<dbReference type="PANTHER" id="PTHR43779">
    <property type="entry name" value="DIOXYGENASE RV0097-RELATED"/>
    <property type="match status" value="1"/>
</dbReference>
<feature type="domain" description="TauD/TfdA-like" evidence="6">
    <location>
        <begin position="3"/>
        <end position="276"/>
    </location>
</feature>
<comment type="caution">
    <text evidence="7">The sequence shown here is derived from an EMBL/GenBank/DDBJ whole genome shotgun (WGS) entry which is preliminary data.</text>
</comment>